<evidence type="ECO:0000313" key="3">
    <source>
        <dbReference type="Proteomes" id="UP000001887"/>
    </source>
</evidence>
<keyword evidence="3" id="KW-1185">Reference proteome</keyword>
<dbReference type="AlphaFoldDB" id="D2QYD7"/>
<dbReference type="EMBL" id="CP001848">
    <property type="protein sequence ID" value="ADB16351.1"/>
    <property type="molecule type" value="Genomic_DNA"/>
</dbReference>
<dbReference type="Gene3D" id="2.60.120.10">
    <property type="entry name" value="Jelly Rolls"/>
    <property type="match status" value="1"/>
</dbReference>
<reference evidence="2 3" key="1">
    <citation type="journal article" date="2009" name="Stand. Genomic Sci.">
        <title>Complete genome sequence of Pirellula staleyi type strain (ATCC 27377).</title>
        <authorList>
            <person name="Clum A."/>
            <person name="Tindall B.J."/>
            <person name="Sikorski J."/>
            <person name="Ivanova N."/>
            <person name="Mavrommatis K."/>
            <person name="Lucas S."/>
            <person name="Glavina del Rio T."/>
            <person name="Nolan M."/>
            <person name="Chen F."/>
            <person name="Tice H."/>
            <person name="Pitluck S."/>
            <person name="Cheng J.F."/>
            <person name="Chertkov O."/>
            <person name="Brettin T."/>
            <person name="Han C."/>
            <person name="Detter J.C."/>
            <person name="Kuske C."/>
            <person name="Bruce D."/>
            <person name="Goodwin L."/>
            <person name="Ovchinikova G."/>
            <person name="Pati A."/>
            <person name="Mikhailova N."/>
            <person name="Chen A."/>
            <person name="Palaniappan K."/>
            <person name="Land M."/>
            <person name="Hauser L."/>
            <person name="Chang Y.J."/>
            <person name="Jeffries C.D."/>
            <person name="Chain P."/>
            <person name="Rohde M."/>
            <person name="Goker M."/>
            <person name="Bristow J."/>
            <person name="Eisen J.A."/>
            <person name="Markowitz V."/>
            <person name="Hugenholtz P."/>
            <person name="Kyrpides N.C."/>
            <person name="Klenk H.P."/>
            <person name="Lapidus A."/>
        </authorList>
    </citation>
    <scope>NUCLEOTIDE SEQUENCE [LARGE SCALE GENOMIC DNA]</scope>
    <source>
        <strain evidence="3">ATCC 27377 / DSM 6068 / ICPB 4128</strain>
    </source>
</reference>
<dbReference type="InterPro" id="IPR011051">
    <property type="entry name" value="RmlC_Cupin_sf"/>
</dbReference>
<dbReference type="InterPro" id="IPR014710">
    <property type="entry name" value="RmlC-like_jellyroll"/>
</dbReference>
<organism evidence="2 3">
    <name type="scientific">Pirellula staleyi (strain ATCC 27377 / DSM 6068 / ICPB 4128)</name>
    <name type="common">Pirella staleyi</name>
    <dbReference type="NCBI Taxonomy" id="530564"/>
    <lineage>
        <taxon>Bacteria</taxon>
        <taxon>Pseudomonadati</taxon>
        <taxon>Planctomycetota</taxon>
        <taxon>Planctomycetia</taxon>
        <taxon>Pirellulales</taxon>
        <taxon>Pirellulaceae</taxon>
        <taxon>Pirellula</taxon>
    </lineage>
</organism>
<name>D2QYD7_PIRSD</name>
<gene>
    <name evidence="2" type="ordered locus">Psta_1676</name>
</gene>
<protein>
    <recommendedName>
        <fullName evidence="4">Cupin 2 conserved barrel domain protein</fullName>
    </recommendedName>
</protein>
<dbReference type="Proteomes" id="UP000001887">
    <property type="component" value="Chromosome"/>
</dbReference>
<dbReference type="STRING" id="530564.Psta_1676"/>
<dbReference type="eggNOG" id="COG0662">
    <property type="taxonomic scope" value="Bacteria"/>
</dbReference>
<proteinExistence type="predicted"/>
<dbReference type="HOGENOM" id="CLU_1625538_0_0_0"/>
<dbReference type="CDD" id="cd20295">
    <property type="entry name" value="cupin_Pac13-like"/>
    <property type="match status" value="1"/>
</dbReference>
<accession>D2QYD7</accession>
<evidence type="ECO:0008006" key="4">
    <source>
        <dbReference type="Google" id="ProtNLM"/>
    </source>
</evidence>
<feature type="region of interest" description="Disordered" evidence="1">
    <location>
        <begin position="1"/>
        <end position="20"/>
    </location>
</feature>
<evidence type="ECO:0000256" key="1">
    <source>
        <dbReference type="SAM" id="MobiDB-lite"/>
    </source>
</evidence>
<evidence type="ECO:0000313" key="2">
    <source>
        <dbReference type="EMBL" id="ADB16351.1"/>
    </source>
</evidence>
<sequence>MSQATTIRDASSRAAEGNATDRPAGGFELVDFAKVAGVACPCGVARRGFADVADFPGTVHVTEIALDAAAHFHKTLTETYYFLECEPGAQMQLGSDILDVHPGLCVMIRPGTLHRAIGRMKVLIMVLPKFDPQDEWLPDGSWAGHAHSKLIQQSQLNSPNHEH</sequence>
<dbReference type="KEGG" id="psl:Psta_1676"/>
<dbReference type="SUPFAM" id="SSF51182">
    <property type="entry name" value="RmlC-like cupins"/>
    <property type="match status" value="1"/>
</dbReference>